<reference evidence="7 8" key="1">
    <citation type="submission" date="2018-06" db="EMBL/GenBank/DDBJ databases">
        <title>A transcriptomic atlas of mushroom development highlights an independent origin of complex multicellularity.</title>
        <authorList>
            <consortium name="DOE Joint Genome Institute"/>
            <person name="Krizsan K."/>
            <person name="Almasi E."/>
            <person name="Merenyi Z."/>
            <person name="Sahu N."/>
            <person name="Viragh M."/>
            <person name="Koszo T."/>
            <person name="Mondo S."/>
            <person name="Kiss B."/>
            <person name="Balint B."/>
            <person name="Kues U."/>
            <person name="Barry K."/>
            <person name="Hegedus J.C."/>
            <person name="Henrissat B."/>
            <person name="Johnson J."/>
            <person name="Lipzen A."/>
            <person name="Ohm R."/>
            <person name="Nagy I."/>
            <person name="Pangilinan J."/>
            <person name="Yan J."/>
            <person name="Xiong Y."/>
            <person name="Grigoriev I.V."/>
            <person name="Hibbett D.S."/>
            <person name="Nagy L.G."/>
        </authorList>
    </citation>
    <scope>NUCLEOTIDE SEQUENCE [LARGE SCALE GENOMIC DNA]</scope>
    <source>
        <strain evidence="7 8">SZMC22713</strain>
    </source>
</reference>
<dbReference type="PANTHER" id="PTHR32035:SF3">
    <property type="entry name" value="SMALL RIBOSOMAL SUBUNIT PROTEIN MS38"/>
    <property type="match status" value="1"/>
</dbReference>
<evidence type="ECO:0000256" key="4">
    <source>
        <dbReference type="ARBA" id="ARBA00035682"/>
    </source>
</evidence>
<evidence type="ECO:0000259" key="6">
    <source>
        <dbReference type="SMART" id="SM01155"/>
    </source>
</evidence>
<feature type="region of interest" description="Disordered" evidence="5">
    <location>
        <begin position="146"/>
        <end position="168"/>
    </location>
</feature>
<dbReference type="AlphaFoldDB" id="A0A4Y7QJ90"/>
<evidence type="ECO:0000313" key="8">
    <source>
        <dbReference type="Proteomes" id="UP000294933"/>
    </source>
</evidence>
<evidence type="ECO:0000313" key="7">
    <source>
        <dbReference type="EMBL" id="TDL27416.1"/>
    </source>
</evidence>
<proteinExistence type="inferred from homology"/>
<dbReference type="GO" id="GO:0005739">
    <property type="term" value="C:mitochondrion"/>
    <property type="evidence" value="ECO:0007669"/>
    <property type="project" value="UniProtKB-SubCell"/>
</dbReference>
<dbReference type="OrthoDB" id="3268560at2759"/>
<feature type="domain" description="Ribosomal protein mS38 C-terminal" evidence="6">
    <location>
        <begin position="216"/>
        <end position="249"/>
    </location>
</feature>
<sequence length="249" mass="27345">MSRLARLLPPLAGARRAYSFFSSKPGGGRYPNSTKPPKVSHPRSGAVSAGKVVVDHQSNATHSPPSPIADTLDVKDVKKEYSRSQTPLNVENIQPLTAPSPSPPHPMLKPHELKLHHFFSLHRPLLLINQAPSILFKSPAAASAAPAPTAESTIDNPPEASPEADADAARQLSRALVMSRVGNAVDWEVALQRFGMASGPIPLSEGLNLSSEHDISMDSTQRKRRRKMKKHKLKKRRRLQRFERLRLGK</sequence>
<keyword evidence="8" id="KW-1185">Reference proteome</keyword>
<evidence type="ECO:0000256" key="1">
    <source>
        <dbReference type="ARBA" id="ARBA00004173"/>
    </source>
</evidence>
<comment type="subcellular location">
    <subcellularLocation>
        <location evidence="1">Mitochondrion</location>
    </subcellularLocation>
</comment>
<feature type="region of interest" description="Disordered" evidence="5">
    <location>
        <begin position="205"/>
        <end position="249"/>
    </location>
</feature>
<dbReference type="Proteomes" id="UP000294933">
    <property type="component" value="Unassembled WGS sequence"/>
</dbReference>
<dbReference type="SMART" id="SM01155">
    <property type="entry name" value="DUF1713"/>
    <property type="match status" value="1"/>
</dbReference>
<evidence type="ECO:0000256" key="5">
    <source>
        <dbReference type="SAM" id="MobiDB-lite"/>
    </source>
</evidence>
<organism evidence="7 8">
    <name type="scientific">Rickenella mellea</name>
    <dbReference type="NCBI Taxonomy" id="50990"/>
    <lineage>
        <taxon>Eukaryota</taxon>
        <taxon>Fungi</taxon>
        <taxon>Dikarya</taxon>
        <taxon>Basidiomycota</taxon>
        <taxon>Agaricomycotina</taxon>
        <taxon>Agaricomycetes</taxon>
        <taxon>Hymenochaetales</taxon>
        <taxon>Rickenellaceae</taxon>
        <taxon>Rickenella</taxon>
    </lineage>
</organism>
<name>A0A4Y7QJ90_9AGAM</name>
<feature type="compositionally biased region" description="Basic residues" evidence="5">
    <location>
        <begin position="222"/>
        <end position="239"/>
    </location>
</feature>
<evidence type="ECO:0000256" key="2">
    <source>
        <dbReference type="ARBA" id="ARBA00023128"/>
    </source>
</evidence>
<dbReference type="VEuPathDB" id="FungiDB:BD410DRAFT_894534"/>
<feature type="compositionally biased region" description="Low complexity" evidence="5">
    <location>
        <begin position="146"/>
        <end position="163"/>
    </location>
</feature>
<dbReference type="InterPro" id="IPR013177">
    <property type="entry name" value="Ribosomal_mS38_C"/>
</dbReference>
<dbReference type="Pfam" id="PF08213">
    <property type="entry name" value="COX24_C"/>
    <property type="match status" value="1"/>
</dbReference>
<gene>
    <name evidence="7" type="ORF">BD410DRAFT_894534</name>
</gene>
<keyword evidence="2" id="KW-0496">Mitochondrion</keyword>
<feature type="region of interest" description="Disordered" evidence="5">
    <location>
        <begin position="19"/>
        <end position="50"/>
    </location>
</feature>
<dbReference type="PANTHER" id="PTHR32035">
    <property type="entry name" value="AURORA KINASE A-INTERACTING PROTEIN"/>
    <property type="match status" value="1"/>
</dbReference>
<feature type="compositionally biased region" description="Basic and acidic residues" evidence="5">
    <location>
        <begin position="240"/>
        <end position="249"/>
    </location>
</feature>
<dbReference type="EMBL" id="ML170159">
    <property type="protein sequence ID" value="TDL27416.1"/>
    <property type="molecule type" value="Genomic_DNA"/>
</dbReference>
<protein>
    <recommendedName>
        <fullName evidence="4">Small ribosomal subunit protein mS38</fullName>
    </recommendedName>
</protein>
<evidence type="ECO:0000256" key="3">
    <source>
        <dbReference type="ARBA" id="ARBA00035647"/>
    </source>
</evidence>
<dbReference type="STRING" id="50990.A0A4Y7QJ90"/>
<accession>A0A4Y7QJ90</accession>
<comment type="similarity">
    <text evidence="3">Belongs to the mitochondrion-specific ribosomal protein mS38 family.</text>
</comment>